<dbReference type="InterPro" id="IPR027417">
    <property type="entry name" value="P-loop_NTPase"/>
</dbReference>
<keyword evidence="3" id="KW-0067">ATP-binding</keyword>
<dbReference type="Pfam" id="PF00005">
    <property type="entry name" value="ABC_tran"/>
    <property type="match status" value="1"/>
</dbReference>
<dbReference type="AlphaFoldDB" id="A0A0J8B2B9"/>
<dbReference type="InterPro" id="IPR003593">
    <property type="entry name" value="AAA+_ATPase"/>
</dbReference>
<dbReference type="PROSITE" id="PS50893">
    <property type="entry name" value="ABC_TRANSPORTER_2"/>
    <property type="match status" value="1"/>
</dbReference>
<dbReference type="PANTHER" id="PTHR24220">
    <property type="entry name" value="IMPORT ATP-BINDING PROTEIN"/>
    <property type="match status" value="1"/>
</dbReference>
<evidence type="ECO:0000259" key="5">
    <source>
        <dbReference type="PROSITE" id="PS50893"/>
    </source>
</evidence>
<feature type="compositionally biased region" description="Basic and acidic residues" evidence="4">
    <location>
        <begin position="18"/>
        <end position="31"/>
    </location>
</feature>
<dbReference type="InterPro" id="IPR015854">
    <property type="entry name" value="ABC_transpr_LolD-like"/>
</dbReference>
<feature type="domain" description="ABC transporter" evidence="5">
    <location>
        <begin position="62"/>
        <end position="275"/>
    </location>
</feature>
<evidence type="ECO:0000313" key="6">
    <source>
        <dbReference type="EMBL" id="KMS94018.1"/>
    </source>
</evidence>
<dbReference type="Gene3D" id="3.40.50.300">
    <property type="entry name" value="P-loop containing nucleotide triphosphate hydrolases"/>
    <property type="match status" value="1"/>
</dbReference>
<evidence type="ECO:0000313" key="7">
    <source>
        <dbReference type="Proteomes" id="UP000035740"/>
    </source>
</evidence>
<keyword evidence="2" id="KW-0547">Nucleotide-binding</keyword>
<evidence type="ECO:0000256" key="2">
    <source>
        <dbReference type="ARBA" id="ARBA00022741"/>
    </source>
</evidence>
<dbReference type="InterPro" id="IPR017871">
    <property type="entry name" value="ABC_transporter-like_CS"/>
</dbReference>
<dbReference type="EMBL" id="KQ096810">
    <property type="protein sequence ID" value="KMS94018.1"/>
    <property type="molecule type" value="Genomic_DNA"/>
</dbReference>
<evidence type="ECO:0000256" key="4">
    <source>
        <dbReference type="SAM" id="MobiDB-lite"/>
    </source>
</evidence>
<reference evidence="6 7" key="1">
    <citation type="journal article" date="2014" name="Nature">
        <title>The genome of the recently domesticated crop plant sugar beet (Beta vulgaris).</title>
        <authorList>
            <person name="Dohm J.C."/>
            <person name="Minoche A.E."/>
            <person name="Holtgrawe D."/>
            <person name="Capella-Gutierrez S."/>
            <person name="Zakrzewski F."/>
            <person name="Tafer H."/>
            <person name="Rupp O."/>
            <person name="Sorensen T.R."/>
            <person name="Stracke R."/>
            <person name="Reinhardt R."/>
            <person name="Goesmann A."/>
            <person name="Kraft T."/>
            <person name="Schulz B."/>
            <person name="Stadler P.F."/>
            <person name="Schmidt T."/>
            <person name="Gabaldon T."/>
            <person name="Lehrach H."/>
            <person name="Weisshaar B."/>
            <person name="Himmelbauer H."/>
        </authorList>
    </citation>
    <scope>NUCLEOTIDE SEQUENCE [LARGE SCALE GENOMIC DNA]</scope>
    <source>
        <tissue evidence="6">Taproot</tissue>
    </source>
</reference>
<dbReference type="SMART" id="SM00382">
    <property type="entry name" value="AAA"/>
    <property type="match status" value="1"/>
</dbReference>
<gene>
    <name evidence="6" type="ORF">BVRB_025620</name>
</gene>
<sequence length="275" mass="28685">EGCGAEAAGVGQPGGEFGGRECMRHGGDDARPAAPPAQGKPEIRLHSPPMLPNVENDPAALLSARGLAKSYGDTPVFAGIDLALASGEIVALLGESGSGKSTLLNCLAGLDEADAGSITLAGQDLRAMDDEARSALRRQSLGFIFQAFHLLPHLSVADNVALPLRLLGQRDDGRVMQMLEAVNLAALSGRMPRQLSGGQLQRVAIARALVHRPRLVLADEPTGNLDARHAAEVLALLRRCTQEAGAACLLVTHSDVAALAADRRLRLDSDGLRAV</sequence>
<keyword evidence="7" id="KW-1185">Reference proteome</keyword>
<dbReference type="GO" id="GO:0005524">
    <property type="term" value="F:ATP binding"/>
    <property type="evidence" value="ECO:0007669"/>
    <property type="project" value="UniProtKB-KW"/>
</dbReference>
<dbReference type="PROSITE" id="PS00211">
    <property type="entry name" value="ABC_TRANSPORTER_1"/>
    <property type="match status" value="1"/>
</dbReference>
<dbReference type="Gramene" id="KMS94018">
    <property type="protein sequence ID" value="KMS94018"/>
    <property type="gene ID" value="BVRB_025620"/>
</dbReference>
<dbReference type="OrthoDB" id="1743474at2759"/>
<dbReference type="GO" id="GO:0016887">
    <property type="term" value="F:ATP hydrolysis activity"/>
    <property type="evidence" value="ECO:0007669"/>
    <property type="project" value="InterPro"/>
</dbReference>
<dbReference type="CDD" id="cd03255">
    <property type="entry name" value="ABC_MJ0796_LolCDE_FtsE"/>
    <property type="match status" value="1"/>
</dbReference>
<evidence type="ECO:0000256" key="3">
    <source>
        <dbReference type="ARBA" id="ARBA00022840"/>
    </source>
</evidence>
<dbReference type="InterPro" id="IPR017911">
    <property type="entry name" value="MacB-like_ATP-bd"/>
</dbReference>
<dbReference type="SUPFAM" id="SSF52540">
    <property type="entry name" value="P-loop containing nucleoside triphosphate hydrolases"/>
    <property type="match status" value="1"/>
</dbReference>
<dbReference type="PANTHER" id="PTHR24220:SF659">
    <property type="entry name" value="TRANSPORTER, PUTATIVE-RELATED"/>
    <property type="match status" value="1"/>
</dbReference>
<accession>A0A0J8B2B9</accession>
<name>A0A0J8B2B9_BETVV</name>
<proteinExistence type="predicted"/>
<evidence type="ECO:0000256" key="1">
    <source>
        <dbReference type="ARBA" id="ARBA00022448"/>
    </source>
</evidence>
<dbReference type="InterPro" id="IPR003439">
    <property type="entry name" value="ABC_transporter-like_ATP-bd"/>
</dbReference>
<protein>
    <recommendedName>
        <fullName evidence="5">ABC transporter domain-containing protein</fullName>
    </recommendedName>
</protein>
<feature type="region of interest" description="Disordered" evidence="4">
    <location>
        <begin position="1"/>
        <end position="41"/>
    </location>
</feature>
<dbReference type="OMA" id="MGENEVY"/>
<dbReference type="GO" id="GO:0005886">
    <property type="term" value="C:plasma membrane"/>
    <property type="evidence" value="ECO:0007669"/>
    <property type="project" value="TreeGrafter"/>
</dbReference>
<keyword evidence="1" id="KW-0813">Transport</keyword>
<dbReference type="Proteomes" id="UP000035740">
    <property type="component" value="Unassembled WGS sequence"/>
</dbReference>
<dbReference type="GO" id="GO:0022857">
    <property type="term" value="F:transmembrane transporter activity"/>
    <property type="evidence" value="ECO:0007669"/>
    <property type="project" value="TreeGrafter"/>
</dbReference>
<feature type="non-terminal residue" evidence="6">
    <location>
        <position position="1"/>
    </location>
</feature>
<organism evidence="6 7">
    <name type="scientific">Beta vulgaris subsp. vulgaris</name>
    <name type="common">Beet</name>
    <dbReference type="NCBI Taxonomy" id="3555"/>
    <lineage>
        <taxon>Eukaryota</taxon>
        <taxon>Viridiplantae</taxon>
        <taxon>Streptophyta</taxon>
        <taxon>Embryophyta</taxon>
        <taxon>Tracheophyta</taxon>
        <taxon>Spermatophyta</taxon>
        <taxon>Magnoliopsida</taxon>
        <taxon>eudicotyledons</taxon>
        <taxon>Gunneridae</taxon>
        <taxon>Pentapetalae</taxon>
        <taxon>Caryophyllales</taxon>
        <taxon>Chenopodiaceae</taxon>
        <taxon>Betoideae</taxon>
        <taxon>Beta</taxon>
    </lineage>
</organism>